<dbReference type="GO" id="GO:0008081">
    <property type="term" value="F:phosphoric diester hydrolase activity"/>
    <property type="evidence" value="ECO:0007669"/>
    <property type="project" value="UniProtKB-UniRule"/>
</dbReference>
<evidence type="ECO:0000256" key="5">
    <source>
        <dbReference type="ARBA" id="ARBA00023268"/>
    </source>
</evidence>
<comment type="caution">
    <text evidence="8">The sequence shown here is derived from an EMBL/GenBank/DDBJ whole genome shotgun (WGS) entry which is preliminary data.</text>
</comment>
<dbReference type="CDD" id="cd05401">
    <property type="entry name" value="NT_GlnE_GlnD_like"/>
    <property type="match status" value="1"/>
</dbReference>
<reference evidence="8 9" key="1">
    <citation type="submission" date="2019-01" db="EMBL/GenBank/DDBJ databases">
        <title>Lacunisphaera sp. strain TWA-58.</title>
        <authorList>
            <person name="Chen W.-M."/>
        </authorList>
    </citation>
    <scope>NUCLEOTIDE SEQUENCE [LARGE SCALE GENOMIC DNA]</scope>
    <source>
        <strain evidence="8 9">TWA-58</strain>
    </source>
</reference>
<evidence type="ECO:0000256" key="3">
    <source>
        <dbReference type="ARBA" id="ARBA00022801"/>
    </source>
</evidence>
<keyword evidence="3 6" id="KW-0378">Hydrolase</keyword>
<accession>A0A4Q1C9R4</accession>
<evidence type="ECO:0000256" key="1">
    <source>
        <dbReference type="ARBA" id="ARBA00022679"/>
    </source>
</evidence>
<evidence type="ECO:0000256" key="6">
    <source>
        <dbReference type="HAMAP-Rule" id="MF_00277"/>
    </source>
</evidence>
<dbReference type="GO" id="GO:0008773">
    <property type="term" value="F:[protein-PII] uridylyltransferase activity"/>
    <property type="evidence" value="ECO:0007669"/>
    <property type="project" value="UniProtKB-UniRule"/>
</dbReference>
<feature type="region of interest" description="Uridylyltransferase" evidence="6">
    <location>
        <begin position="1"/>
        <end position="368"/>
    </location>
</feature>
<comment type="similarity">
    <text evidence="6">Belongs to the GlnD family.</text>
</comment>
<dbReference type="InterPro" id="IPR045865">
    <property type="entry name" value="ACT-like_dom_sf"/>
</dbReference>
<evidence type="ECO:0000313" key="8">
    <source>
        <dbReference type="EMBL" id="RXK55592.1"/>
    </source>
</evidence>
<dbReference type="InterPro" id="IPR013546">
    <property type="entry name" value="PII_UdlTrfase/GS_AdlTrfase"/>
</dbReference>
<dbReference type="Pfam" id="PF08335">
    <property type="entry name" value="GlnD_UR_UTase"/>
    <property type="match status" value="1"/>
</dbReference>
<dbReference type="Gene3D" id="1.10.3090.10">
    <property type="entry name" value="cca-adding enzyme, domain 2"/>
    <property type="match status" value="1"/>
</dbReference>
<dbReference type="SUPFAM" id="SSF81891">
    <property type="entry name" value="Poly A polymerase C-terminal region-like"/>
    <property type="match status" value="1"/>
</dbReference>
<evidence type="ECO:0000259" key="7">
    <source>
        <dbReference type="PROSITE" id="PS51671"/>
    </source>
</evidence>
<dbReference type="NCBIfam" id="TIGR01693">
    <property type="entry name" value="UTase_glnD"/>
    <property type="match status" value="1"/>
</dbReference>
<dbReference type="InterPro" id="IPR005105">
    <property type="entry name" value="GlnD_Uridyltrans_N"/>
</dbReference>
<keyword evidence="9" id="KW-1185">Reference proteome</keyword>
<dbReference type="HAMAP" id="MF_00277">
    <property type="entry name" value="PII_uridylyl_transf"/>
    <property type="match status" value="1"/>
</dbReference>
<comment type="catalytic activity">
    <reaction evidence="6">
        <text>[protein-PII]-uridylyl-L-tyrosine + H2O = [protein-PII]-L-tyrosine + UMP + H(+)</text>
        <dbReference type="Rhea" id="RHEA:48600"/>
        <dbReference type="Rhea" id="RHEA-COMP:12147"/>
        <dbReference type="Rhea" id="RHEA-COMP:12148"/>
        <dbReference type="ChEBI" id="CHEBI:15377"/>
        <dbReference type="ChEBI" id="CHEBI:15378"/>
        <dbReference type="ChEBI" id="CHEBI:46858"/>
        <dbReference type="ChEBI" id="CHEBI:57865"/>
        <dbReference type="ChEBI" id="CHEBI:90602"/>
    </reaction>
</comment>
<dbReference type="AlphaFoldDB" id="A0A4Q1C9R4"/>
<name>A0A4Q1C9R4_9BACT</name>
<dbReference type="PANTHER" id="PTHR47320">
    <property type="entry name" value="BIFUNCTIONAL URIDYLYLTRANSFERASE/URIDYLYL-REMOVING ENZYME"/>
    <property type="match status" value="1"/>
</dbReference>
<keyword evidence="5 6" id="KW-0511">Multifunctional enzyme</keyword>
<dbReference type="InterPro" id="IPR043519">
    <property type="entry name" value="NT_sf"/>
</dbReference>
<sequence length="932" mass="105104">MSVPTASPLRHQPAFTAETPAPARLAACRTYLDTEGERIRQLHQAGAPGRKVASALADRMDGLLVPLFTTAIAGWRKQQGEPPVPVCLVALGGYGRAELNPLSDVDVMFLYPEVRKTPELAKFQEHLSNAILYPLWDLKLKIGHSTRTLPEVFAEAAKEIKTKTALLESRFLAGTATLYDNFADAYRKHYLQSDPKAYIVARLADQNSRRAQHGDTVFLQEPDIKNGVGGLRDYQNTLWMSRVRLGITRMEELAQQNYLQPAELREMEDGYDFLLRVRHELHFMSKHPTDVLNLDTQPRLAANLGYPQADLLERVEAFMQDYYRHAQAIFRVSRTVEQRLALGVSAGPGLVGSLKNLMLARRTERTKRIDGFLIRGSELAYENRNIFQEDPVRLIRVFRHCQQLGCTPDLDLASLIRGSGQLITQQVIESPDANLSFLTILEETGQVYPSLSLMHELGVLGRFLPEFAPLICLVQHEYYHRYTADIHTLSTIRELDNIFTSADPRAQRYREVLHQTVKPNLLYLILLLHDIGKSEGIQGHADTGVTVAAPVLKRLGIPKDIRKTVNFVIKNHLIMARFWQKHDLDDPKSSAAFASHVGDADLLRYLYVHTYCDANGTSASLWNSYKDSLHRRLFDTTLERLALGEKVETRLQERKEMIRQTLIAQTIPGISTDEITAHFNLLPERYFIQTDETEITLHIQMVNRLLHTISTADSLNPLRPVIEWKDDLNRSYTTVHVVTWDRAGLFYKLAGAFSVAGLSILSARITTRADHIAIDTFHVVEPGRGIVQNQKAMESFAQTVDDALVSEKDLLPDINAQAAKLAHANRYKAGTSELPATFPPTVEVYHELSLKRIIVEIQAHDKIGLLYQLVKTISDHGFDITFARINTERSIALDTFYIEPDKPDTPVEEAGLLHLRDALRAVITPGRTETSG</sequence>
<comment type="function">
    <text evidence="6">Modifies, by uridylylation and deuridylylation, the PII regulatory proteins (GlnB and homologs), in response to the nitrogen status of the cell that GlnD senses through the glutamine level. Under low glutamine levels, catalyzes the conversion of the PII proteins and UTP to PII-UMP and PPi, while under higher glutamine levels, GlnD hydrolyzes PII-UMP to PII and UMP (deuridylylation). Thus, controls uridylylation state and activity of the PII proteins, and plays an important role in the regulation of nitrogen metabolism.</text>
</comment>
<evidence type="ECO:0000256" key="4">
    <source>
        <dbReference type="ARBA" id="ARBA00022842"/>
    </source>
</evidence>
<dbReference type="PANTHER" id="PTHR47320:SF1">
    <property type="entry name" value="BIFUNCTIONAL URIDYLYLTRANSFERASE_URIDYLYL-REMOVING ENZYME"/>
    <property type="match status" value="1"/>
</dbReference>
<dbReference type="EC" id="3.1.4.-" evidence="6"/>
<organism evidence="8 9">
    <name type="scientific">Oleiharenicola lentus</name>
    <dbReference type="NCBI Taxonomy" id="2508720"/>
    <lineage>
        <taxon>Bacteria</taxon>
        <taxon>Pseudomonadati</taxon>
        <taxon>Verrucomicrobiota</taxon>
        <taxon>Opitutia</taxon>
        <taxon>Opitutales</taxon>
        <taxon>Opitutaceae</taxon>
        <taxon>Oleiharenicola</taxon>
    </lineage>
</organism>
<dbReference type="EC" id="2.7.7.59" evidence="6"/>
<dbReference type="SUPFAM" id="SSF55021">
    <property type="entry name" value="ACT-like"/>
    <property type="match status" value="2"/>
</dbReference>
<dbReference type="Pfam" id="PF03445">
    <property type="entry name" value="DUF294"/>
    <property type="match status" value="1"/>
</dbReference>
<keyword evidence="2 6" id="KW-0548">Nucleotidyltransferase</keyword>
<dbReference type="SUPFAM" id="SSF81593">
    <property type="entry name" value="Nucleotidyltransferase substrate binding subunit/domain"/>
    <property type="match status" value="1"/>
</dbReference>
<keyword evidence="1 6" id="KW-0808">Transferase</keyword>
<dbReference type="InterPro" id="IPR010043">
    <property type="entry name" value="UTase/UR"/>
</dbReference>
<dbReference type="SUPFAM" id="SSF81301">
    <property type="entry name" value="Nucleotidyltransferase"/>
    <property type="match status" value="1"/>
</dbReference>
<comment type="caution">
    <text evidence="6">Lacks conserved residue(s) required for the propagation of feature annotation.</text>
</comment>
<dbReference type="Gene3D" id="1.20.120.330">
    <property type="entry name" value="Nucleotidyltransferases domain 2"/>
    <property type="match status" value="1"/>
</dbReference>
<keyword evidence="4 6" id="KW-0460">Magnesium</keyword>
<dbReference type="Proteomes" id="UP000290218">
    <property type="component" value="Unassembled WGS sequence"/>
</dbReference>
<dbReference type="InterPro" id="IPR006674">
    <property type="entry name" value="HD_domain"/>
</dbReference>
<proteinExistence type="inferred from homology"/>
<feature type="domain" description="ACT" evidence="7">
    <location>
        <begin position="854"/>
        <end position="930"/>
    </location>
</feature>
<dbReference type="Gene3D" id="3.30.460.10">
    <property type="entry name" value="Beta Polymerase, domain 2"/>
    <property type="match status" value="1"/>
</dbReference>
<dbReference type="OrthoDB" id="9758038at2"/>
<evidence type="ECO:0000313" key="9">
    <source>
        <dbReference type="Proteomes" id="UP000290218"/>
    </source>
</evidence>
<evidence type="ECO:0000256" key="2">
    <source>
        <dbReference type="ARBA" id="ARBA00022695"/>
    </source>
</evidence>
<dbReference type="PIRSF" id="PIRSF006288">
    <property type="entry name" value="PII_uridyltransf"/>
    <property type="match status" value="1"/>
</dbReference>
<gene>
    <name evidence="6 8" type="primary">glnD</name>
    <name evidence="8" type="ORF">ESB00_06800</name>
</gene>
<dbReference type="PROSITE" id="PS51671">
    <property type="entry name" value="ACT"/>
    <property type="match status" value="2"/>
</dbReference>
<comment type="domain">
    <text evidence="6">Has four distinct domains: an N-terminal nucleotidyltransferase (NT) domain responsible for UTase activity, a central HD domain that encodes UR activity, and two C-terminal ACT domains that seem to have a role in glutamine sensing.</text>
</comment>
<dbReference type="CDD" id="cd04873">
    <property type="entry name" value="ACT_UUR-ACR-like"/>
    <property type="match status" value="1"/>
</dbReference>
<dbReference type="GO" id="GO:0006808">
    <property type="term" value="P:regulation of nitrogen utilization"/>
    <property type="evidence" value="ECO:0007669"/>
    <property type="project" value="UniProtKB-UniRule"/>
</dbReference>
<comment type="catalytic activity">
    <reaction evidence="6">
        <text>[protein-PII]-L-tyrosine + UTP = [protein-PII]-uridylyl-L-tyrosine + diphosphate</text>
        <dbReference type="Rhea" id="RHEA:13673"/>
        <dbReference type="Rhea" id="RHEA-COMP:12147"/>
        <dbReference type="Rhea" id="RHEA-COMP:12148"/>
        <dbReference type="ChEBI" id="CHEBI:33019"/>
        <dbReference type="ChEBI" id="CHEBI:46398"/>
        <dbReference type="ChEBI" id="CHEBI:46858"/>
        <dbReference type="ChEBI" id="CHEBI:90602"/>
        <dbReference type="EC" id="2.7.7.59"/>
    </reaction>
</comment>
<dbReference type="RefSeq" id="WP_129046957.1">
    <property type="nucleotide sequence ID" value="NZ_SDHX01000001.1"/>
</dbReference>
<feature type="domain" description="ACT" evidence="7">
    <location>
        <begin position="734"/>
        <end position="815"/>
    </location>
</feature>
<dbReference type="Pfam" id="PF01966">
    <property type="entry name" value="HD"/>
    <property type="match status" value="1"/>
</dbReference>
<comment type="cofactor">
    <cofactor evidence="6">
        <name>Mg(2+)</name>
        <dbReference type="ChEBI" id="CHEBI:18420"/>
    </cofactor>
</comment>
<dbReference type="EMBL" id="SDHX01000001">
    <property type="protein sequence ID" value="RXK55592.1"/>
    <property type="molecule type" value="Genomic_DNA"/>
</dbReference>
<protein>
    <recommendedName>
        <fullName evidence="6">Bifunctional uridylyltransferase/uridylyl-removing enzyme</fullName>
        <shortName evidence="6">UTase/UR</shortName>
    </recommendedName>
    <alternativeName>
        <fullName evidence="6">Bifunctional [protein-PII] modification enzyme</fullName>
    </alternativeName>
    <alternativeName>
        <fullName evidence="6">Bifunctional nitrogen sensor protein</fullName>
    </alternativeName>
    <domain>
        <recommendedName>
            <fullName evidence="6">[Protein-PII] uridylyltransferase</fullName>
            <shortName evidence="6">PII uridylyltransferase</shortName>
            <shortName evidence="6">UTase</shortName>
            <ecNumber evidence="6">2.7.7.59</ecNumber>
        </recommendedName>
    </domain>
    <domain>
        <recommendedName>
            <fullName evidence="6">[Protein-PII]-UMP uridylyl-removing enzyme</fullName>
            <shortName evidence="6">UR</shortName>
            <ecNumber evidence="6">3.1.4.-</ecNumber>
        </recommendedName>
    </domain>
</protein>
<dbReference type="CDD" id="cd04900">
    <property type="entry name" value="ACT_UUR-like_1"/>
    <property type="match status" value="1"/>
</dbReference>
<dbReference type="InterPro" id="IPR002912">
    <property type="entry name" value="ACT_dom"/>
</dbReference>
<comment type="activity regulation">
    <text evidence="6">Uridylyltransferase (UTase) activity is inhibited by glutamine, while glutamine activates uridylyl-removing (UR) activity.</text>
</comment>